<dbReference type="InterPro" id="IPR013083">
    <property type="entry name" value="Znf_RING/FYVE/PHD"/>
</dbReference>
<comment type="caution">
    <text evidence="1">The sequence shown here is derived from an EMBL/GenBank/DDBJ whole genome shotgun (WGS) entry which is preliminary data.</text>
</comment>
<accession>A0AA39R7Y7</accession>
<evidence type="ECO:0000313" key="1">
    <source>
        <dbReference type="EMBL" id="KAK0516557.1"/>
    </source>
</evidence>
<keyword evidence="2" id="KW-1185">Reference proteome</keyword>
<evidence type="ECO:0008006" key="3">
    <source>
        <dbReference type="Google" id="ProtNLM"/>
    </source>
</evidence>
<name>A0AA39R7Y7_9LECA</name>
<gene>
    <name evidence="1" type="ORF">JMJ35_001160</name>
</gene>
<evidence type="ECO:0000313" key="2">
    <source>
        <dbReference type="Proteomes" id="UP001166286"/>
    </source>
</evidence>
<dbReference type="AlphaFoldDB" id="A0AA39R7Y7"/>
<sequence length="228" mass="25027">MPSYPSVTPNQPTNSASQNLNRYVSSGELENDLRCLRFTLRLPLVESDKTLPNGTKCVICKERYGESFQIRGPEVGCQLPCKCIVGHLCAWRHFAPFQGAHVTCPVCNVQLSELANFDKGLFTSTTDSSRQKHGEEAKKQLEHLRNAEDLHFASGQSSLEASLFKARSEASNIKKETVSTGYENCPGQGDKNAAKSAKQFLSRRGSSRRLSVAHAAVKAIDLIAKRSG</sequence>
<reference evidence="1" key="1">
    <citation type="submission" date="2023-03" db="EMBL/GenBank/DDBJ databases">
        <title>Complete genome of Cladonia borealis.</title>
        <authorList>
            <person name="Park H."/>
        </authorList>
    </citation>
    <scope>NUCLEOTIDE SEQUENCE</scope>
    <source>
        <strain evidence="1">ANT050790</strain>
    </source>
</reference>
<dbReference type="Gene3D" id="3.30.40.10">
    <property type="entry name" value="Zinc/RING finger domain, C3HC4 (zinc finger)"/>
    <property type="match status" value="1"/>
</dbReference>
<organism evidence="1 2">
    <name type="scientific">Cladonia borealis</name>
    <dbReference type="NCBI Taxonomy" id="184061"/>
    <lineage>
        <taxon>Eukaryota</taxon>
        <taxon>Fungi</taxon>
        <taxon>Dikarya</taxon>
        <taxon>Ascomycota</taxon>
        <taxon>Pezizomycotina</taxon>
        <taxon>Lecanoromycetes</taxon>
        <taxon>OSLEUM clade</taxon>
        <taxon>Lecanoromycetidae</taxon>
        <taxon>Lecanorales</taxon>
        <taxon>Lecanorineae</taxon>
        <taxon>Cladoniaceae</taxon>
        <taxon>Cladonia</taxon>
    </lineage>
</organism>
<proteinExistence type="predicted"/>
<dbReference type="EMBL" id="JAFEKC020000002">
    <property type="protein sequence ID" value="KAK0516557.1"/>
    <property type="molecule type" value="Genomic_DNA"/>
</dbReference>
<protein>
    <recommendedName>
        <fullName evidence="3">RING-type domain-containing protein</fullName>
    </recommendedName>
</protein>
<dbReference type="Proteomes" id="UP001166286">
    <property type="component" value="Unassembled WGS sequence"/>
</dbReference>